<protein>
    <submittedName>
        <fullName evidence="2">Uncharacterized protein</fullName>
    </submittedName>
</protein>
<feature type="compositionally biased region" description="Basic residues" evidence="1">
    <location>
        <begin position="68"/>
        <end position="77"/>
    </location>
</feature>
<name>A0A4R3UMJ2_ROSSA</name>
<dbReference type="OrthoDB" id="9926394at2"/>
<evidence type="ECO:0000313" key="2">
    <source>
        <dbReference type="EMBL" id="TCU91897.1"/>
    </source>
</evidence>
<evidence type="ECO:0000313" key="3">
    <source>
        <dbReference type="Proteomes" id="UP000295110"/>
    </source>
</evidence>
<comment type="caution">
    <text evidence="2">The sequence shown here is derived from an EMBL/GenBank/DDBJ whole genome shotgun (WGS) entry which is preliminary data.</text>
</comment>
<dbReference type="RefSeq" id="WP_132574251.1">
    <property type="nucleotide sequence ID" value="NZ_CBCSGL010000024.1"/>
</dbReference>
<dbReference type="EMBL" id="SMBU01000024">
    <property type="protein sequence ID" value="TCU91897.1"/>
    <property type="molecule type" value="Genomic_DNA"/>
</dbReference>
<organism evidence="2 3">
    <name type="scientific">Roseateles saccharophilus</name>
    <name type="common">Pseudomonas saccharophila</name>
    <dbReference type="NCBI Taxonomy" id="304"/>
    <lineage>
        <taxon>Bacteria</taxon>
        <taxon>Pseudomonadati</taxon>
        <taxon>Pseudomonadota</taxon>
        <taxon>Betaproteobacteria</taxon>
        <taxon>Burkholderiales</taxon>
        <taxon>Sphaerotilaceae</taxon>
        <taxon>Roseateles</taxon>
    </lineage>
</organism>
<gene>
    <name evidence="2" type="ORF">EV671_102465</name>
</gene>
<evidence type="ECO:0000256" key="1">
    <source>
        <dbReference type="SAM" id="MobiDB-lite"/>
    </source>
</evidence>
<keyword evidence="3" id="KW-1185">Reference proteome</keyword>
<dbReference type="Proteomes" id="UP000295110">
    <property type="component" value="Unassembled WGS sequence"/>
</dbReference>
<dbReference type="AlphaFoldDB" id="A0A4R3UMJ2"/>
<reference evidence="2 3" key="1">
    <citation type="submission" date="2019-03" db="EMBL/GenBank/DDBJ databases">
        <title>Genomic Encyclopedia of Type Strains, Phase IV (KMG-IV): sequencing the most valuable type-strain genomes for metagenomic binning, comparative biology and taxonomic classification.</title>
        <authorList>
            <person name="Goeker M."/>
        </authorList>
    </citation>
    <scope>NUCLEOTIDE SEQUENCE [LARGE SCALE GENOMIC DNA]</scope>
    <source>
        <strain evidence="2 3">DSM 654</strain>
    </source>
</reference>
<accession>A0A4R3UMJ2</accession>
<sequence length="77" mass="8488">MNLTWLLLILAVVLIGLGALRFDMLVARWRELMGQAPAGREPPPAGPLVEQLPENPGLHPHATPARKPGYHRSGKRH</sequence>
<feature type="region of interest" description="Disordered" evidence="1">
    <location>
        <begin position="36"/>
        <end position="77"/>
    </location>
</feature>
<proteinExistence type="predicted"/>